<dbReference type="RefSeq" id="WP_131914102.1">
    <property type="nucleotide sequence ID" value="NZ_OU594967.1"/>
</dbReference>
<keyword evidence="3 5" id="KW-1133">Transmembrane helix</keyword>
<dbReference type="InterPro" id="IPR022604">
    <property type="entry name" value="DUF2955"/>
</dbReference>
<dbReference type="EMBL" id="SMGD01000017">
    <property type="protein sequence ID" value="TCK46776.1"/>
    <property type="molecule type" value="Genomic_DNA"/>
</dbReference>
<evidence type="ECO:0000256" key="4">
    <source>
        <dbReference type="ARBA" id="ARBA00023136"/>
    </source>
</evidence>
<comment type="caution">
    <text evidence="7">The sequence shown here is derived from an EMBL/GenBank/DDBJ whole genome shotgun (WGS) entry which is preliminary data.</text>
</comment>
<dbReference type="Proteomes" id="UP000295565">
    <property type="component" value="Unassembled WGS sequence"/>
</dbReference>
<dbReference type="GO" id="GO:0016020">
    <property type="term" value="C:membrane"/>
    <property type="evidence" value="ECO:0007669"/>
    <property type="project" value="UniProtKB-SubCell"/>
</dbReference>
<feature type="transmembrane region" description="Helical" evidence="5">
    <location>
        <begin position="64"/>
        <end position="81"/>
    </location>
</feature>
<dbReference type="InterPro" id="IPR016926">
    <property type="entry name" value="UCP029594"/>
</dbReference>
<keyword evidence="8" id="KW-1185">Reference proteome</keyword>
<dbReference type="InterPro" id="IPR049453">
    <property type="entry name" value="Memb_transporter_dom"/>
</dbReference>
<evidence type="ECO:0000256" key="2">
    <source>
        <dbReference type="ARBA" id="ARBA00022692"/>
    </source>
</evidence>
<keyword evidence="4 5" id="KW-0472">Membrane</keyword>
<feature type="transmembrane region" description="Helical" evidence="5">
    <location>
        <begin position="140"/>
        <end position="160"/>
    </location>
</feature>
<feature type="transmembrane region" description="Helical" evidence="5">
    <location>
        <begin position="40"/>
        <end position="57"/>
    </location>
</feature>
<evidence type="ECO:0000313" key="7">
    <source>
        <dbReference type="EMBL" id="TCK46776.1"/>
    </source>
</evidence>
<protein>
    <submittedName>
        <fullName evidence="7">Fusaric acid resistance family protein</fullName>
    </submittedName>
</protein>
<accession>A0A4R1J8C7</accession>
<evidence type="ECO:0000313" key="8">
    <source>
        <dbReference type="Proteomes" id="UP000295565"/>
    </source>
</evidence>
<reference evidence="7 8" key="1">
    <citation type="submission" date="2019-03" db="EMBL/GenBank/DDBJ databases">
        <title>Genomic Encyclopedia of Type Strains, Phase IV (KMG-IV): sequencing the most valuable type-strain genomes for metagenomic binning, comparative biology and taxonomic classification.</title>
        <authorList>
            <person name="Goeker M."/>
        </authorList>
    </citation>
    <scope>NUCLEOTIDE SEQUENCE [LARGE SCALE GENOMIC DNA]</scope>
    <source>
        <strain evidence="7 8">DSM 18577</strain>
    </source>
</reference>
<evidence type="ECO:0000256" key="1">
    <source>
        <dbReference type="ARBA" id="ARBA00004141"/>
    </source>
</evidence>
<feature type="transmembrane region" description="Helical" evidence="5">
    <location>
        <begin position="279"/>
        <end position="296"/>
    </location>
</feature>
<evidence type="ECO:0000256" key="5">
    <source>
        <dbReference type="SAM" id="Phobius"/>
    </source>
</evidence>
<feature type="transmembrane region" description="Helical" evidence="5">
    <location>
        <begin position="302"/>
        <end position="325"/>
    </location>
</feature>
<dbReference type="AlphaFoldDB" id="A0A4R1J8C7"/>
<comment type="subcellular location">
    <subcellularLocation>
        <location evidence="1">Membrane</location>
        <topology evidence="1">Multi-pass membrane protein</topology>
    </subcellularLocation>
</comment>
<gene>
    <name evidence="7" type="ORF">EV690_3364</name>
</gene>
<sequence>MQQWQRALGDDELRRMLRVAFGCMFGFLLCQTMNWHYGVFYTVTPVLLLAVVPVFTWRTVKENITSAVVACLQAGIIAGIFGSHPLAMTLLAFAMFVFWFWMMSQGFMTFGCNGVLYLSVLLHFASYHNVDVNNMIANNLWASVVTSAIALVLIQLIPPIERPALPPKPDKNVQRVRHEILMGSVVATGSFLAFQIFDLKDSLSAQVTTILLLFPMHWNGSLTYARKRTLGTLIGVSFGLCVQLLLYNHNNSLLLYAPLLWGGIFWFCHAHLKEGKGTGIGFSAMTTTGILFGQYLSAGGDIFFSALYRFTSVAVAAFLGLMAVYAMHRLLNCFAATRFAPNA</sequence>
<evidence type="ECO:0000256" key="3">
    <source>
        <dbReference type="ARBA" id="ARBA00022989"/>
    </source>
</evidence>
<dbReference type="Pfam" id="PF11168">
    <property type="entry name" value="DUF2955"/>
    <property type="match status" value="1"/>
</dbReference>
<dbReference type="OrthoDB" id="6799126at2"/>
<dbReference type="Pfam" id="PF13515">
    <property type="entry name" value="FUSC_2"/>
    <property type="match status" value="1"/>
</dbReference>
<name>A0A4R1J8C7_9GAMM</name>
<feature type="transmembrane region" description="Helical" evidence="5">
    <location>
        <begin position="110"/>
        <end position="128"/>
    </location>
</feature>
<organism evidence="7 8">
    <name type="scientific">Celerinatantimonas diazotrophica</name>
    <dbReference type="NCBI Taxonomy" id="412034"/>
    <lineage>
        <taxon>Bacteria</taxon>
        <taxon>Pseudomonadati</taxon>
        <taxon>Pseudomonadota</taxon>
        <taxon>Gammaproteobacteria</taxon>
        <taxon>Celerinatantimonadaceae</taxon>
        <taxon>Celerinatantimonas</taxon>
    </lineage>
</organism>
<dbReference type="PIRSF" id="PIRSF029594">
    <property type="entry name" value="UCP029594"/>
    <property type="match status" value="1"/>
</dbReference>
<proteinExistence type="predicted"/>
<keyword evidence="2 5" id="KW-0812">Transmembrane</keyword>
<feature type="transmembrane region" description="Helical" evidence="5">
    <location>
        <begin position="229"/>
        <end position="247"/>
    </location>
</feature>
<feature type="transmembrane region" description="Helical" evidence="5">
    <location>
        <begin position="203"/>
        <end position="222"/>
    </location>
</feature>
<feature type="domain" description="Integral membrane bound transporter" evidence="6">
    <location>
        <begin position="192"/>
        <end position="322"/>
    </location>
</feature>
<evidence type="ECO:0000259" key="6">
    <source>
        <dbReference type="Pfam" id="PF13515"/>
    </source>
</evidence>
<feature type="transmembrane region" description="Helical" evidence="5">
    <location>
        <begin position="253"/>
        <end position="272"/>
    </location>
</feature>